<evidence type="ECO:0000313" key="8">
    <source>
        <dbReference type="EMBL" id="KAL2079511.1"/>
    </source>
</evidence>
<dbReference type="Pfam" id="PF26158">
    <property type="entry name" value="Claudin_TMEM179-179B"/>
    <property type="match status" value="1"/>
</dbReference>
<feature type="transmembrane region" description="Helical" evidence="7">
    <location>
        <begin position="7"/>
        <end position="31"/>
    </location>
</feature>
<evidence type="ECO:0000256" key="6">
    <source>
        <dbReference type="SAM" id="MobiDB-lite"/>
    </source>
</evidence>
<dbReference type="Proteomes" id="UP001591681">
    <property type="component" value="Unassembled WGS sequence"/>
</dbReference>
<dbReference type="PANTHER" id="PTHR31056:SF1">
    <property type="entry name" value="TRANSMEMBRANE PROTEIN 179B"/>
    <property type="match status" value="1"/>
</dbReference>
<evidence type="ECO:0000256" key="5">
    <source>
        <dbReference type="ARBA" id="ARBA00093776"/>
    </source>
</evidence>
<evidence type="ECO:0008006" key="10">
    <source>
        <dbReference type="Google" id="ProtNLM"/>
    </source>
</evidence>
<feature type="region of interest" description="Disordered" evidence="6">
    <location>
        <begin position="196"/>
        <end position="220"/>
    </location>
</feature>
<feature type="transmembrane region" description="Helical" evidence="7">
    <location>
        <begin position="101"/>
        <end position="126"/>
    </location>
</feature>
<dbReference type="EMBL" id="JBHFQA010000022">
    <property type="protein sequence ID" value="KAL2079511.1"/>
    <property type="molecule type" value="Genomic_DNA"/>
</dbReference>
<gene>
    <name evidence="8" type="ORF">ACEWY4_025255</name>
</gene>
<sequence length="220" mass="24412">MALPLLLLLELALYTSCFICGIVTAALVTIVQGHTGGKCLLYGVLVYNESAKVIDVSSSSYPSLCYFVSAISVCVAIFCFSLTLYFVYSSCMDGDIRRERLWLNVTLGMCGVFLFFLLISGCILKIGRDKLCETLPQTHFNRCEDAQNVKWASPYIGSKFYSSLHSAETSVWVNFFFWLIIGGLAFFQRRKGSTEYRSGGENAGATPSETEPFLNRTGRP</sequence>
<dbReference type="InterPro" id="IPR029776">
    <property type="entry name" value="TMEM179B"/>
</dbReference>
<evidence type="ECO:0000256" key="3">
    <source>
        <dbReference type="ARBA" id="ARBA00022989"/>
    </source>
</evidence>
<comment type="subcellular location">
    <subcellularLocation>
        <location evidence="1">Membrane</location>
        <topology evidence="1">Multi-pass membrane protein</topology>
    </subcellularLocation>
</comment>
<feature type="transmembrane region" description="Helical" evidence="7">
    <location>
        <begin position="169"/>
        <end position="187"/>
    </location>
</feature>
<feature type="transmembrane region" description="Helical" evidence="7">
    <location>
        <begin position="66"/>
        <end position="89"/>
    </location>
</feature>
<evidence type="ECO:0000256" key="1">
    <source>
        <dbReference type="ARBA" id="ARBA00004141"/>
    </source>
</evidence>
<evidence type="ECO:0000313" key="9">
    <source>
        <dbReference type="Proteomes" id="UP001591681"/>
    </source>
</evidence>
<keyword evidence="2 7" id="KW-0812">Transmembrane</keyword>
<dbReference type="InterPro" id="IPR059010">
    <property type="entry name" value="TMEM179-179B"/>
</dbReference>
<keyword evidence="4 7" id="KW-0472">Membrane</keyword>
<evidence type="ECO:0000256" key="2">
    <source>
        <dbReference type="ARBA" id="ARBA00022692"/>
    </source>
</evidence>
<evidence type="ECO:0000256" key="7">
    <source>
        <dbReference type="SAM" id="Phobius"/>
    </source>
</evidence>
<keyword evidence="3 7" id="KW-1133">Transmembrane helix</keyword>
<proteinExistence type="inferred from homology"/>
<accession>A0ABD1IX22</accession>
<dbReference type="AlphaFoldDB" id="A0ABD1IX22"/>
<protein>
    <recommendedName>
        <fullName evidence="10">Transmembrane protein 179B</fullName>
    </recommendedName>
</protein>
<keyword evidence="9" id="KW-1185">Reference proteome</keyword>
<dbReference type="PANTHER" id="PTHR31056">
    <property type="entry name" value="TRANSMEMBRANE PROTEIN 179B"/>
    <property type="match status" value="1"/>
</dbReference>
<comment type="similarity">
    <text evidence="5">Belongs to the TMEM179 family.</text>
</comment>
<comment type="caution">
    <text evidence="8">The sequence shown here is derived from an EMBL/GenBank/DDBJ whole genome shotgun (WGS) entry which is preliminary data.</text>
</comment>
<reference evidence="8 9" key="1">
    <citation type="submission" date="2024-09" db="EMBL/GenBank/DDBJ databases">
        <title>A chromosome-level genome assembly of Gray's grenadier anchovy, Coilia grayii.</title>
        <authorList>
            <person name="Fu Z."/>
        </authorList>
    </citation>
    <scope>NUCLEOTIDE SEQUENCE [LARGE SCALE GENOMIC DNA]</scope>
    <source>
        <strain evidence="8">G4</strain>
        <tissue evidence="8">Muscle</tissue>
    </source>
</reference>
<evidence type="ECO:0000256" key="4">
    <source>
        <dbReference type="ARBA" id="ARBA00023136"/>
    </source>
</evidence>
<organism evidence="8 9">
    <name type="scientific">Coilia grayii</name>
    <name type="common">Gray's grenadier anchovy</name>
    <dbReference type="NCBI Taxonomy" id="363190"/>
    <lineage>
        <taxon>Eukaryota</taxon>
        <taxon>Metazoa</taxon>
        <taxon>Chordata</taxon>
        <taxon>Craniata</taxon>
        <taxon>Vertebrata</taxon>
        <taxon>Euteleostomi</taxon>
        <taxon>Actinopterygii</taxon>
        <taxon>Neopterygii</taxon>
        <taxon>Teleostei</taxon>
        <taxon>Clupei</taxon>
        <taxon>Clupeiformes</taxon>
        <taxon>Clupeoidei</taxon>
        <taxon>Engraulidae</taxon>
        <taxon>Coilinae</taxon>
        <taxon>Coilia</taxon>
    </lineage>
</organism>
<name>A0ABD1IX22_9TELE</name>